<dbReference type="Proteomes" id="UP000230233">
    <property type="component" value="Chromosome III"/>
</dbReference>
<proteinExistence type="predicted"/>
<evidence type="ECO:0000313" key="1">
    <source>
        <dbReference type="EMBL" id="PIC40954.1"/>
    </source>
</evidence>
<name>A0A2G5UN31_9PELO</name>
<keyword evidence="2" id="KW-1185">Reference proteome</keyword>
<dbReference type="AlphaFoldDB" id="A0A2G5UN31"/>
<dbReference type="EMBL" id="PDUG01000003">
    <property type="protein sequence ID" value="PIC40954.1"/>
    <property type="molecule type" value="Genomic_DNA"/>
</dbReference>
<evidence type="ECO:0000313" key="2">
    <source>
        <dbReference type="Proteomes" id="UP000230233"/>
    </source>
</evidence>
<accession>A0A2G5UN31</accession>
<sequence>MKFEWKLTELPGKRALLTQVLRSPLPKFSNMNHSSKAARKVVWKEMVARKIPSLIPNLTQDSVKSYRNYMKVTIPYEDKSTKEVLPSVGHLMSVVAYLLDHVVPFDKRVDNYMQTSFYPVNRDPPKPGDILKLEVFFPTVDKSKYEFEVWYRRGEEKKCLVRGSSKIRLVAKEVTRGARTQQAKPSNSYEFNLDEQLRVRPSQHYMLIGVKDTKPQKKRELLELLKKINVDAIDVIHAKLVFKQDLYVYFFNGSSKNDDAKIDAALFKEEDWEKLFSLNSLLMGQPFFAKSLSLFDLFKHMITATRLHNSSIFQTNRLEVVNKEEELRVWLKSHKNINMIAEKLSKRGAGAFRQFRSELMKIE</sequence>
<comment type="caution">
    <text evidence="1">The sequence shown here is derived from an EMBL/GenBank/DDBJ whole genome shotgun (WGS) entry which is preliminary data.</text>
</comment>
<gene>
    <name evidence="1" type="primary">Cnig_chr_III.g8537</name>
    <name evidence="1" type="ORF">B9Z55_008537</name>
</gene>
<organism evidence="1 2">
    <name type="scientific">Caenorhabditis nigoni</name>
    <dbReference type="NCBI Taxonomy" id="1611254"/>
    <lineage>
        <taxon>Eukaryota</taxon>
        <taxon>Metazoa</taxon>
        <taxon>Ecdysozoa</taxon>
        <taxon>Nematoda</taxon>
        <taxon>Chromadorea</taxon>
        <taxon>Rhabditida</taxon>
        <taxon>Rhabditina</taxon>
        <taxon>Rhabditomorpha</taxon>
        <taxon>Rhabditoidea</taxon>
        <taxon>Rhabditidae</taxon>
        <taxon>Peloderinae</taxon>
        <taxon>Caenorhabditis</taxon>
    </lineage>
</organism>
<protein>
    <submittedName>
        <fullName evidence="1">Uncharacterized protein</fullName>
    </submittedName>
</protein>
<reference evidence="2" key="1">
    <citation type="submission" date="2017-10" db="EMBL/GenBank/DDBJ databases">
        <title>Rapid genome shrinkage in a self-fertile nematode reveals novel sperm competition proteins.</title>
        <authorList>
            <person name="Yin D."/>
            <person name="Schwarz E.M."/>
            <person name="Thomas C.G."/>
            <person name="Felde R.L."/>
            <person name="Korf I.F."/>
            <person name="Cutter A.D."/>
            <person name="Schartner C.M."/>
            <person name="Ralston E.J."/>
            <person name="Meyer B.J."/>
            <person name="Haag E.S."/>
        </authorList>
    </citation>
    <scope>NUCLEOTIDE SEQUENCE [LARGE SCALE GENOMIC DNA]</scope>
    <source>
        <strain evidence="2">JU1422</strain>
    </source>
</reference>